<evidence type="ECO:0000313" key="2">
    <source>
        <dbReference type="EMBL" id="GHO44676.1"/>
    </source>
</evidence>
<dbReference type="SMART" id="SM00271">
    <property type="entry name" value="DnaJ"/>
    <property type="match status" value="1"/>
</dbReference>
<dbReference type="EMBL" id="BNJF01000001">
    <property type="protein sequence ID" value="GHO44676.1"/>
    <property type="molecule type" value="Genomic_DNA"/>
</dbReference>
<dbReference type="Proteomes" id="UP000612362">
    <property type="component" value="Unassembled WGS sequence"/>
</dbReference>
<dbReference type="PRINTS" id="PR00625">
    <property type="entry name" value="JDOMAIN"/>
</dbReference>
<reference evidence="2" key="1">
    <citation type="submission" date="2020-10" db="EMBL/GenBank/DDBJ databases">
        <title>Taxonomic study of unclassified bacteria belonging to the class Ktedonobacteria.</title>
        <authorList>
            <person name="Yabe S."/>
            <person name="Wang C.M."/>
            <person name="Zheng Y."/>
            <person name="Sakai Y."/>
            <person name="Cavaletti L."/>
            <person name="Monciardini P."/>
            <person name="Donadio S."/>
        </authorList>
    </citation>
    <scope>NUCLEOTIDE SEQUENCE</scope>
    <source>
        <strain evidence="2">SOSP1-1</strain>
    </source>
</reference>
<dbReference type="InterPro" id="IPR050817">
    <property type="entry name" value="DjlA_DnaK_co-chaperone"/>
</dbReference>
<dbReference type="InterPro" id="IPR036869">
    <property type="entry name" value="J_dom_sf"/>
</dbReference>
<dbReference type="Gene3D" id="1.10.287.110">
    <property type="entry name" value="DnaJ domain"/>
    <property type="match status" value="1"/>
</dbReference>
<dbReference type="PANTHER" id="PTHR24074">
    <property type="entry name" value="CO-CHAPERONE PROTEIN DJLA"/>
    <property type="match status" value="1"/>
</dbReference>
<name>A0A8J3HWS5_9CHLR</name>
<dbReference type="CDD" id="cd06257">
    <property type="entry name" value="DnaJ"/>
    <property type="match status" value="1"/>
</dbReference>
<feature type="domain" description="J" evidence="1">
    <location>
        <begin position="5"/>
        <end position="68"/>
    </location>
</feature>
<comment type="caution">
    <text evidence="2">The sequence shown here is derived from an EMBL/GenBank/DDBJ whole genome shotgun (WGS) entry which is preliminary data.</text>
</comment>
<dbReference type="PROSITE" id="PS50076">
    <property type="entry name" value="DNAJ_2"/>
    <property type="match status" value="1"/>
</dbReference>
<evidence type="ECO:0000313" key="3">
    <source>
        <dbReference type="Proteomes" id="UP000612362"/>
    </source>
</evidence>
<dbReference type="AlphaFoldDB" id="A0A8J3HWS5"/>
<dbReference type="RefSeq" id="WP_220194055.1">
    <property type="nucleotide sequence ID" value="NZ_BNJF01000001.1"/>
</dbReference>
<organism evidence="2 3">
    <name type="scientific">Ktedonospora formicarum</name>
    <dbReference type="NCBI Taxonomy" id="2778364"/>
    <lineage>
        <taxon>Bacteria</taxon>
        <taxon>Bacillati</taxon>
        <taxon>Chloroflexota</taxon>
        <taxon>Ktedonobacteria</taxon>
        <taxon>Ktedonobacterales</taxon>
        <taxon>Ktedonobacteraceae</taxon>
        <taxon>Ktedonospora</taxon>
    </lineage>
</organism>
<gene>
    <name evidence="2" type="ORF">KSX_28390</name>
</gene>
<evidence type="ECO:0000259" key="1">
    <source>
        <dbReference type="PROSITE" id="PS50076"/>
    </source>
</evidence>
<protein>
    <recommendedName>
        <fullName evidence="1">J domain-containing protein</fullName>
    </recommendedName>
</protein>
<sequence>MPIKNYYTILGVPQNATPEHIKKMYRKQVRQYHPDLHHGAPDARIKLLNEAYGVLSNYQKRAMYDIQLLEEIRDLRILETIREHHLARKQRMTWAQGMVGFVRELKKEMRGS</sequence>
<dbReference type="SUPFAM" id="SSF46565">
    <property type="entry name" value="Chaperone J-domain"/>
    <property type="match status" value="1"/>
</dbReference>
<dbReference type="InterPro" id="IPR001623">
    <property type="entry name" value="DnaJ_domain"/>
</dbReference>
<keyword evidence="3" id="KW-1185">Reference proteome</keyword>
<dbReference type="Pfam" id="PF00226">
    <property type="entry name" value="DnaJ"/>
    <property type="match status" value="1"/>
</dbReference>
<proteinExistence type="predicted"/>
<accession>A0A8J3HWS5</accession>